<name>A0A926QKP3_9BACL</name>
<sequence length="48" mass="5541">MARSIDERGNEQPLTQKSNQDSLVMIFIEQPRGIKRKDEVVLTEKALK</sequence>
<evidence type="ECO:0000256" key="1">
    <source>
        <dbReference type="SAM" id="MobiDB-lite"/>
    </source>
</evidence>
<dbReference type="AlphaFoldDB" id="A0A926QKP3"/>
<feature type="compositionally biased region" description="Polar residues" evidence="1">
    <location>
        <begin position="12"/>
        <end position="21"/>
    </location>
</feature>
<feature type="compositionally biased region" description="Basic and acidic residues" evidence="1">
    <location>
        <begin position="1"/>
        <end position="10"/>
    </location>
</feature>
<protein>
    <submittedName>
        <fullName evidence="2">Uncharacterized protein</fullName>
    </submittedName>
</protein>
<gene>
    <name evidence="2" type="ORF">ICC18_22070</name>
</gene>
<reference evidence="2" key="1">
    <citation type="submission" date="2020-09" db="EMBL/GenBank/DDBJ databases">
        <title>Draft Genome Sequence of Paenibacillus sp. WST5.</title>
        <authorList>
            <person name="Bao Z."/>
        </authorList>
    </citation>
    <scope>NUCLEOTIDE SEQUENCE</scope>
    <source>
        <strain evidence="2">WST5</strain>
    </source>
</reference>
<organism evidence="2 3">
    <name type="scientific">Paenibacillus sedimenti</name>
    <dbReference type="NCBI Taxonomy" id="2770274"/>
    <lineage>
        <taxon>Bacteria</taxon>
        <taxon>Bacillati</taxon>
        <taxon>Bacillota</taxon>
        <taxon>Bacilli</taxon>
        <taxon>Bacillales</taxon>
        <taxon>Paenibacillaceae</taxon>
        <taxon>Paenibacillus</taxon>
    </lineage>
</organism>
<dbReference type="EMBL" id="JACVVD010000008">
    <property type="protein sequence ID" value="MBD0382810.1"/>
    <property type="molecule type" value="Genomic_DNA"/>
</dbReference>
<dbReference type="Proteomes" id="UP000650466">
    <property type="component" value="Unassembled WGS sequence"/>
</dbReference>
<comment type="caution">
    <text evidence="2">The sequence shown here is derived from an EMBL/GenBank/DDBJ whole genome shotgun (WGS) entry which is preliminary data.</text>
</comment>
<accession>A0A926QKP3</accession>
<evidence type="ECO:0000313" key="2">
    <source>
        <dbReference type="EMBL" id="MBD0382810.1"/>
    </source>
</evidence>
<dbReference type="RefSeq" id="WP_188176589.1">
    <property type="nucleotide sequence ID" value="NZ_JACVVD010000008.1"/>
</dbReference>
<evidence type="ECO:0000313" key="3">
    <source>
        <dbReference type="Proteomes" id="UP000650466"/>
    </source>
</evidence>
<proteinExistence type="predicted"/>
<keyword evidence="3" id="KW-1185">Reference proteome</keyword>
<feature type="region of interest" description="Disordered" evidence="1">
    <location>
        <begin position="1"/>
        <end position="21"/>
    </location>
</feature>